<evidence type="ECO:0000256" key="5">
    <source>
        <dbReference type="ARBA" id="ARBA00022840"/>
    </source>
</evidence>
<keyword evidence="5 10" id="KW-0067">ATP-binding</keyword>
<feature type="binding site" evidence="10">
    <location>
        <begin position="104"/>
        <end position="110"/>
    </location>
    <ligand>
        <name>ATP</name>
        <dbReference type="ChEBI" id="CHEBI:30616"/>
    </ligand>
</feature>
<dbReference type="InterPro" id="IPR036565">
    <property type="entry name" value="Mur-like_cat_sf"/>
</dbReference>
<keyword evidence="2 10" id="KW-0436">Ligase</keyword>
<dbReference type="GO" id="GO:0005524">
    <property type="term" value="F:ATP binding"/>
    <property type="evidence" value="ECO:0007669"/>
    <property type="project" value="UniProtKB-UniRule"/>
</dbReference>
<keyword evidence="3 10" id="KW-0132">Cell division</keyword>
<dbReference type="EMBL" id="LNYX01000012">
    <property type="protein sequence ID" value="KTD64644.1"/>
    <property type="molecule type" value="Genomic_DNA"/>
</dbReference>
<name>A0A0W0Z677_LEGSP</name>
<sequence>MNLNTIADLLGYSSSVTTEVTGICIDSREVKPGCLFIAIRGERYDGHHFIKDVAARGAAAVVCEQADPETDIPQWLVPSTLDALANIAACHRKSMTCPVIALTGSNGKTTVKDMIAAVLPGPSHATPGNWNNHIGAPLSVLALNNRHRYAVFELGANHPGEIAHTVRVVQPQVALINNIAPAHIEGFGSIEGVAQAKGEIYQGLPAGGTAVINDDDDFAHFWDPLLDDKKVLRFSLHKPVDVYARAIHFNDQGCASFTLILPEAALPVVLQIPGEHTIRNALAAAACCYAAGIEAADIAKGLQQFRGVAGRMTFLTGKNQSLVIDDTYNANLRSVLTAVDVLAKRQGRRILVLGDMGELGDWTQQHHEEIGRAARNKGIDLLMTCGKNSEFTSKAFGVAARHYPSQEALTQDLLPHLAKDTTVLVKGSRSAAMEKIVHQLVG</sequence>
<keyword evidence="1 10" id="KW-0963">Cytoplasm</keyword>
<evidence type="ECO:0000256" key="2">
    <source>
        <dbReference type="ARBA" id="ARBA00022598"/>
    </source>
</evidence>
<dbReference type="SUPFAM" id="SSF53244">
    <property type="entry name" value="MurD-like peptide ligases, peptide-binding domain"/>
    <property type="match status" value="1"/>
</dbReference>
<dbReference type="RefSeq" id="WP_058482757.1">
    <property type="nucleotide sequence ID" value="NZ_CAAAII010000002.1"/>
</dbReference>
<dbReference type="GO" id="GO:0008360">
    <property type="term" value="P:regulation of cell shape"/>
    <property type="evidence" value="ECO:0007669"/>
    <property type="project" value="UniProtKB-KW"/>
</dbReference>
<evidence type="ECO:0000256" key="11">
    <source>
        <dbReference type="RuleBase" id="RU004136"/>
    </source>
</evidence>
<dbReference type="InterPro" id="IPR004101">
    <property type="entry name" value="Mur_ligase_C"/>
</dbReference>
<comment type="catalytic activity">
    <reaction evidence="10 11">
        <text>D-alanyl-D-alanine + UDP-N-acetyl-alpha-D-muramoyl-L-alanyl-gamma-D-glutamyl-meso-2,6-diaminopimelate + ATP = UDP-N-acetyl-alpha-D-muramoyl-L-alanyl-gamma-D-glutamyl-meso-2,6-diaminopimeloyl-D-alanyl-D-alanine + ADP + phosphate + H(+)</text>
        <dbReference type="Rhea" id="RHEA:28374"/>
        <dbReference type="ChEBI" id="CHEBI:15378"/>
        <dbReference type="ChEBI" id="CHEBI:30616"/>
        <dbReference type="ChEBI" id="CHEBI:43474"/>
        <dbReference type="ChEBI" id="CHEBI:57822"/>
        <dbReference type="ChEBI" id="CHEBI:61386"/>
        <dbReference type="ChEBI" id="CHEBI:83905"/>
        <dbReference type="ChEBI" id="CHEBI:456216"/>
        <dbReference type="EC" id="6.3.2.10"/>
    </reaction>
</comment>
<dbReference type="PATRIC" id="fig|452.5.peg.889"/>
<dbReference type="InterPro" id="IPR051046">
    <property type="entry name" value="MurCDEF_CellWall_CoF430Synth"/>
</dbReference>
<dbReference type="AlphaFoldDB" id="A0A0W0Z677"/>
<protein>
    <recommendedName>
        <fullName evidence="10 11">UDP-N-acetylmuramoyl-tripeptide--D-alanyl-D-alanine ligase</fullName>
        <ecNumber evidence="10 11">6.3.2.10</ecNumber>
    </recommendedName>
    <alternativeName>
        <fullName evidence="10">D-alanyl-D-alanine-adding enzyme</fullName>
    </alternativeName>
</protein>
<dbReference type="Gene3D" id="3.90.190.20">
    <property type="entry name" value="Mur ligase, C-terminal domain"/>
    <property type="match status" value="1"/>
</dbReference>
<dbReference type="Gene3D" id="3.40.1190.10">
    <property type="entry name" value="Mur-like, catalytic domain"/>
    <property type="match status" value="1"/>
</dbReference>
<dbReference type="GO" id="GO:0009252">
    <property type="term" value="P:peptidoglycan biosynthetic process"/>
    <property type="evidence" value="ECO:0007669"/>
    <property type="project" value="UniProtKB-UniRule"/>
</dbReference>
<dbReference type="PANTHER" id="PTHR43024">
    <property type="entry name" value="UDP-N-ACETYLMURAMOYL-TRIPEPTIDE--D-ALANYL-D-ALANINE LIGASE"/>
    <property type="match status" value="1"/>
</dbReference>
<dbReference type="Proteomes" id="UP000054877">
    <property type="component" value="Unassembled WGS sequence"/>
</dbReference>
<evidence type="ECO:0000313" key="15">
    <source>
        <dbReference type="EMBL" id="KTD64644.1"/>
    </source>
</evidence>
<dbReference type="PANTHER" id="PTHR43024:SF1">
    <property type="entry name" value="UDP-N-ACETYLMURAMOYL-TRIPEPTIDE--D-ALANYL-D-ALANINE LIGASE"/>
    <property type="match status" value="1"/>
</dbReference>
<evidence type="ECO:0000256" key="1">
    <source>
        <dbReference type="ARBA" id="ARBA00022490"/>
    </source>
</evidence>
<evidence type="ECO:0000256" key="8">
    <source>
        <dbReference type="ARBA" id="ARBA00023306"/>
    </source>
</evidence>
<dbReference type="NCBIfam" id="TIGR01143">
    <property type="entry name" value="murF"/>
    <property type="match status" value="1"/>
</dbReference>
<evidence type="ECO:0000256" key="4">
    <source>
        <dbReference type="ARBA" id="ARBA00022741"/>
    </source>
</evidence>
<dbReference type="Pfam" id="PF02875">
    <property type="entry name" value="Mur_ligase_C"/>
    <property type="match status" value="1"/>
</dbReference>
<dbReference type="EC" id="6.3.2.10" evidence="10 11"/>
<dbReference type="HAMAP" id="MF_02019">
    <property type="entry name" value="MurF"/>
    <property type="match status" value="1"/>
</dbReference>
<evidence type="ECO:0000259" key="13">
    <source>
        <dbReference type="Pfam" id="PF02875"/>
    </source>
</evidence>
<keyword evidence="9 10" id="KW-0961">Cell wall biogenesis/degradation</keyword>
<dbReference type="GO" id="GO:0051301">
    <property type="term" value="P:cell division"/>
    <property type="evidence" value="ECO:0007669"/>
    <property type="project" value="UniProtKB-KW"/>
</dbReference>
<feature type="domain" description="Mur ligase C-terminal" evidence="13">
    <location>
        <begin position="310"/>
        <end position="429"/>
    </location>
</feature>
<comment type="pathway">
    <text evidence="10 11">Cell wall biogenesis; peptidoglycan biosynthesis.</text>
</comment>
<dbReference type="GO" id="GO:0005737">
    <property type="term" value="C:cytoplasm"/>
    <property type="evidence" value="ECO:0007669"/>
    <property type="project" value="UniProtKB-SubCell"/>
</dbReference>
<dbReference type="Gene3D" id="3.40.1390.10">
    <property type="entry name" value="MurE/MurF, N-terminal domain"/>
    <property type="match status" value="1"/>
</dbReference>
<proteinExistence type="inferred from homology"/>
<feature type="domain" description="Mur ligase central" evidence="14">
    <location>
        <begin position="103"/>
        <end position="287"/>
    </location>
</feature>
<comment type="caution">
    <text evidence="15">The sequence shown here is derived from an EMBL/GenBank/DDBJ whole genome shotgun (WGS) entry which is preliminary data.</text>
</comment>
<comment type="subcellular location">
    <subcellularLocation>
        <location evidence="10 11">Cytoplasm</location>
    </subcellularLocation>
</comment>
<dbReference type="STRING" id="452.Lspi_0811"/>
<keyword evidence="7 10" id="KW-0573">Peptidoglycan synthesis</keyword>
<dbReference type="InterPro" id="IPR000713">
    <property type="entry name" value="Mur_ligase_N"/>
</dbReference>
<evidence type="ECO:0000313" key="16">
    <source>
        <dbReference type="Proteomes" id="UP000054877"/>
    </source>
</evidence>
<feature type="domain" description="Mur ligase N-terminal catalytic" evidence="12">
    <location>
        <begin position="19"/>
        <end position="88"/>
    </location>
</feature>
<evidence type="ECO:0000256" key="6">
    <source>
        <dbReference type="ARBA" id="ARBA00022960"/>
    </source>
</evidence>
<keyword evidence="8 10" id="KW-0131">Cell cycle</keyword>
<keyword evidence="16" id="KW-1185">Reference proteome</keyword>
<dbReference type="GO" id="GO:0047480">
    <property type="term" value="F:UDP-N-acetylmuramoyl-tripeptide-D-alanyl-D-alanine ligase activity"/>
    <property type="evidence" value="ECO:0007669"/>
    <property type="project" value="UniProtKB-UniRule"/>
</dbReference>
<dbReference type="InterPro" id="IPR035911">
    <property type="entry name" value="MurE/MurF_N"/>
</dbReference>
<dbReference type="SUPFAM" id="SSF53623">
    <property type="entry name" value="MurD-like peptide ligases, catalytic domain"/>
    <property type="match status" value="1"/>
</dbReference>
<dbReference type="Pfam" id="PF01225">
    <property type="entry name" value="Mur_ligase"/>
    <property type="match status" value="1"/>
</dbReference>
<dbReference type="GO" id="GO:0071555">
    <property type="term" value="P:cell wall organization"/>
    <property type="evidence" value="ECO:0007669"/>
    <property type="project" value="UniProtKB-KW"/>
</dbReference>
<evidence type="ECO:0000256" key="10">
    <source>
        <dbReference type="HAMAP-Rule" id="MF_02019"/>
    </source>
</evidence>
<keyword evidence="6 10" id="KW-0133">Cell shape</keyword>
<dbReference type="GO" id="GO:0008766">
    <property type="term" value="F:UDP-N-acetylmuramoylalanyl-D-glutamyl-2,6-diaminopimelate-D-alanyl-D-alanine ligase activity"/>
    <property type="evidence" value="ECO:0007669"/>
    <property type="project" value="RHEA"/>
</dbReference>
<evidence type="ECO:0000256" key="9">
    <source>
        <dbReference type="ARBA" id="ARBA00023316"/>
    </source>
</evidence>
<evidence type="ECO:0000259" key="14">
    <source>
        <dbReference type="Pfam" id="PF08245"/>
    </source>
</evidence>
<reference evidence="15 16" key="1">
    <citation type="submission" date="2015-11" db="EMBL/GenBank/DDBJ databases">
        <title>Genomic analysis of 38 Legionella species identifies large and diverse effector repertoires.</title>
        <authorList>
            <person name="Burstein D."/>
            <person name="Amaro F."/>
            <person name="Zusman T."/>
            <person name="Lifshitz Z."/>
            <person name="Cohen O."/>
            <person name="Gilbert J.A."/>
            <person name="Pupko T."/>
            <person name="Shuman H.A."/>
            <person name="Segal G."/>
        </authorList>
    </citation>
    <scope>NUCLEOTIDE SEQUENCE [LARGE SCALE GENOMIC DNA]</scope>
    <source>
        <strain evidence="15 16">Mt.St.Helens-9</strain>
    </source>
</reference>
<comment type="function">
    <text evidence="10 11">Involved in cell wall formation. Catalyzes the final step in the synthesis of UDP-N-acetylmuramoyl-pentapeptide, the precursor of murein.</text>
</comment>
<keyword evidence="4 10" id="KW-0547">Nucleotide-binding</keyword>
<dbReference type="SUPFAM" id="SSF63418">
    <property type="entry name" value="MurE/MurF N-terminal domain"/>
    <property type="match status" value="1"/>
</dbReference>
<accession>A0A0W0Z677</accession>
<organism evidence="15 16">
    <name type="scientific">Legionella spiritensis</name>
    <dbReference type="NCBI Taxonomy" id="452"/>
    <lineage>
        <taxon>Bacteria</taxon>
        <taxon>Pseudomonadati</taxon>
        <taxon>Pseudomonadota</taxon>
        <taxon>Gammaproteobacteria</taxon>
        <taxon>Legionellales</taxon>
        <taxon>Legionellaceae</taxon>
        <taxon>Legionella</taxon>
    </lineage>
</organism>
<dbReference type="InterPro" id="IPR036615">
    <property type="entry name" value="Mur_ligase_C_dom_sf"/>
</dbReference>
<evidence type="ECO:0000259" key="12">
    <source>
        <dbReference type="Pfam" id="PF01225"/>
    </source>
</evidence>
<dbReference type="InterPro" id="IPR013221">
    <property type="entry name" value="Mur_ligase_cen"/>
</dbReference>
<evidence type="ECO:0000256" key="7">
    <source>
        <dbReference type="ARBA" id="ARBA00022984"/>
    </source>
</evidence>
<evidence type="ECO:0000256" key="3">
    <source>
        <dbReference type="ARBA" id="ARBA00022618"/>
    </source>
</evidence>
<gene>
    <name evidence="10 15" type="primary">murF</name>
    <name evidence="15" type="ORF">Lspi_0811</name>
</gene>
<dbReference type="OrthoDB" id="9801978at2"/>
<comment type="similarity">
    <text evidence="10">Belongs to the MurCDEF family. MurF subfamily.</text>
</comment>
<dbReference type="Pfam" id="PF08245">
    <property type="entry name" value="Mur_ligase_M"/>
    <property type="match status" value="1"/>
</dbReference>
<dbReference type="InterPro" id="IPR005863">
    <property type="entry name" value="UDP-N-AcMur_synth"/>
</dbReference>
<dbReference type="UniPathway" id="UPA00219"/>